<dbReference type="RefSeq" id="WP_379930868.1">
    <property type="nucleotide sequence ID" value="NZ_JBHUMM010000043.1"/>
</dbReference>
<reference evidence="5" key="1">
    <citation type="journal article" date="2019" name="Int. J. Syst. Evol. Microbiol.">
        <title>The Global Catalogue of Microorganisms (GCM) 10K type strain sequencing project: providing services to taxonomists for standard genome sequencing and annotation.</title>
        <authorList>
            <consortium name="The Broad Institute Genomics Platform"/>
            <consortium name="The Broad Institute Genome Sequencing Center for Infectious Disease"/>
            <person name="Wu L."/>
            <person name="Ma J."/>
        </authorList>
    </citation>
    <scope>NUCLEOTIDE SEQUENCE [LARGE SCALE GENOMIC DNA]</scope>
    <source>
        <strain evidence="5">KCTC 33676</strain>
    </source>
</reference>
<keyword evidence="1" id="KW-0596">Phosphopantetheine</keyword>
<dbReference type="PROSITE" id="PS50075">
    <property type="entry name" value="CARRIER"/>
    <property type="match status" value="1"/>
</dbReference>
<dbReference type="Pfam" id="PF00550">
    <property type="entry name" value="PP-binding"/>
    <property type="match status" value="1"/>
</dbReference>
<keyword evidence="2" id="KW-0597">Phosphoprotein</keyword>
<sequence length="84" mass="9202">MDKNIKQRMIALTLQVTGQGEPPSDDQLDAYMAQPLSDLGIDSLSALELAVHLERELGARLEEDELAEVQTLADIAAVIDEKLQ</sequence>
<keyword evidence="5" id="KW-1185">Reference proteome</keyword>
<comment type="caution">
    <text evidence="4">The sequence shown here is derived from an EMBL/GenBank/DDBJ whole genome shotgun (WGS) entry which is preliminary data.</text>
</comment>
<protein>
    <submittedName>
        <fullName evidence="4">Acyl carrier protein</fullName>
    </submittedName>
</protein>
<organism evidence="4 5">
    <name type="scientific">Marinicrinis sediminis</name>
    <dbReference type="NCBI Taxonomy" id="1652465"/>
    <lineage>
        <taxon>Bacteria</taxon>
        <taxon>Bacillati</taxon>
        <taxon>Bacillota</taxon>
        <taxon>Bacilli</taxon>
        <taxon>Bacillales</taxon>
        <taxon>Paenibacillaceae</taxon>
    </lineage>
</organism>
<dbReference type="Gene3D" id="1.10.1200.10">
    <property type="entry name" value="ACP-like"/>
    <property type="match status" value="1"/>
</dbReference>
<accession>A0ABW5RFV0</accession>
<gene>
    <name evidence="4" type="ORF">ACFSUC_17150</name>
</gene>
<evidence type="ECO:0000313" key="4">
    <source>
        <dbReference type="EMBL" id="MFD2673304.1"/>
    </source>
</evidence>
<proteinExistence type="predicted"/>
<dbReference type="SUPFAM" id="SSF47336">
    <property type="entry name" value="ACP-like"/>
    <property type="match status" value="1"/>
</dbReference>
<evidence type="ECO:0000259" key="3">
    <source>
        <dbReference type="PROSITE" id="PS50075"/>
    </source>
</evidence>
<feature type="domain" description="Carrier" evidence="3">
    <location>
        <begin position="1"/>
        <end position="83"/>
    </location>
</feature>
<dbReference type="InterPro" id="IPR009081">
    <property type="entry name" value="PP-bd_ACP"/>
</dbReference>
<name>A0ABW5RFV0_9BACL</name>
<dbReference type="InterPro" id="IPR006162">
    <property type="entry name" value="Ppantetheine_attach_site"/>
</dbReference>
<evidence type="ECO:0000313" key="5">
    <source>
        <dbReference type="Proteomes" id="UP001597497"/>
    </source>
</evidence>
<dbReference type="Proteomes" id="UP001597497">
    <property type="component" value="Unassembled WGS sequence"/>
</dbReference>
<evidence type="ECO:0000256" key="1">
    <source>
        <dbReference type="ARBA" id="ARBA00022450"/>
    </source>
</evidence>
<dbReference type="EMBL" id="JBHUMM010000043">
    <property type="protein sequence ID" value="MFD2673304.1"/>
    <property type="molecule type" value="Genomic_DNA"/>
</dbReference>
<dbReference type="PROSITE" id="PS00012">
    <property type="entry name" value="PHOSPHOPANTETHEINE"/>
    <property type="match status" value="1"/>
</dbReference>
<dbReference type="InterPro" id="IPR036736">
    <property type="entry name" value="ACP-like_sf"/>
</dbReference>
<evidence type="ECO:0000256" key="2">
    <source>
        <dbReference type="ARBA" id="ARBA00022553"/>
    </source>
</evidence>